<dbReference type="InterPro" id="IPR024473">
    <property type="entry name" value="Transposases_IS4_N"/>
</dbReference>
<keyword evidence="5" id="KW-1185">Reference proteome</keyword>
<dbReference type="NCBIfam" id="NF033592">
    <property type="entry name" value="transpos_IS4_1"/>
    <property type="match status" value="1"/>
</dbReference>
<dbReference type="InterPro" id="IPR047952">
    <property type="entry name" value="Transpos_IS4"/>
</dbReference>
<evidence type="ECO:0000313" key="5">
    <source>
        <dbReference type="Proteomes" id="UP000322530"/>
    </source>
</evidence>
<evidence type="ECO:0000313" key="4">
    <source>
        <dbReference type="EMBL" id="GCF10037.1"/>
    </source>
</evidence>
<accession>A0A5A5TFB5</accession>
<organism evidence="4 5">
    <name type="scientific">Dictyobacter arantiisoli</name>
    <dbReference type="NCBI Taxonomy" id="2014874"/>
    <lineage>
        <taxon>Bacteria</taxon>
        <taxon>Bacillati</taxon>
        <taxon>Chloroflexota</taxon>
        <taxon>Ktedonobacteria</taxon>
        <taxon>Ktedonobacterales</taxon>
        <taxon>Dictyobacteraceae</taxon>
        <taxon>Dictyobacter</taxon>
    </lineage>
</organism>
<dbReference type="PANTHER" id="PTHR37529">
    <property type="entry name" value="TRANSPOSASE INSG FOR INSERTION SEQUENCE ELEMENT IS4-RELATED"/>
    <property type="match status" value="1"/>
</dbReference>
<protein>
    <submittedName>
        <fullName evidence="4">IS4 family transposase</fullName>
    </submittedName>
</protein>
<evidence type="ECO:0000256" key="1">
    <source>
        <dbReference type="SAM" id="MobiDB-lite"/>
    </source>
</evidence>
<feature type="domain" description="Transposase IS4 N-terminal" evidence="3">
    <location>
        <begin position="18"/>
        <end position="91"/>
    </location>
</feature>
<dbReference type="Pfam" id="PF01609">
    <property type="entry name" value="DDE_Tnp_1"/>
    <property type="match status" value="1"/>
</dbReference>
<name>A0A5A5TFB5_9CHLR</name>
<dbReference type="Pfam" id="PF13006">
    <property type="entry name" value="Nterm_IS4"/>
    <property type="match status" value="1"/>
</dbReference>
<sequence>MIVSEILTACQQQKALNTPAKKTRVRGCTPEAMMLFQLSCSLWRRRSQEQVWQEISSELTELHPRLPDTRLCSAALSRQRERLGSEPFRQLIERCCQPLCDQQTPGAFYHHLRVMAVDGTFFDAPDTPENARAFGRARNQYGQGAYPQARAVLLMEVGSRAIMNVSLGNFHRSEMHGVVDLLPSLRPGMLLLGDRGIFSLFVAERVSQLGADILFRIKKNQLLTIEKRCSDGSYLTTVSPSSSSHYRASEPQTLRVIEYQVSDARCGKPGEIFRLVTSLLDETLYPMQELIALYRQRWGIELMIREQKVTLQEQKRVVRSRKPDGVKQELYALFLTHYAVRGWMKEAASLIQEDPRRISCSNAIEQVRRGVRRSMIYAPENQEHLHTRMVFHISQEGVRQEKMRMNYREVKRVHSKYKPKKRERKAPRAFEKEETYLSFVETVIREQAELDKEKPSGKPAREAIPKHSAMA</sequence>
<feature type="compositionally biased region" description="Basic and acidic residues" evidence="1">
    <location>
        <begin position="448"/>
        <end position="465"/>
    </location>
</feature>
<dbReference type="GO" id="GO:0004803">
    <property type="term" value="F:transposase activity"/>
    <property type="evidence" value="ECO:0007669"/>
    <property type="project" value="InterPro"/>
</dbReference>
<reference evidence="4 5" key="1">
    <citation type="submission" date="2019-01" db="EMBL/GenBank/DDBJ databases">
        <title>Draft genome sequence of Dictyobacter sp. Uno17.</title>
        <authorList>
            <person name="Wang C.M."/>
            <person name="Zheng Y."/>
            <person name="Sakai Y."/>
            <person name="Abe K."/>
            <person name="Yokota A."/>
            <person name="Yabe S."/>
        </authorList>
    </citation>
    <scope>NUCLEOTIDE SEQUENCE [LARGE SCALE GENOMIC DNA]</scope>
    <source>
        <strain evidence="4 5">Uno17</strain>
    </source>
</reference>
<feature type="domain" description="Transposase IS4-like" evidence="2">
    <location>
        <begin position="112"/>
        <end position="336"/>
    </location>
</feature>
<evidence type="ECO:0000259" key="2">
    <source>
        <dbReference type="Pfam" id="PF01609"/>
    </source>
</evidence>
<dbReference type="AlphaFoldDB" id="A0A5A5TFB5"/>
<dbReference type="EMBL" id="BIXY01000057">
    <property type="protein sequence ID" value="GCF10037.1"/>
    <property type="molecule type" value="Genomic_DNA"/>
</dbReference>
<dbReference type="PANTHER" id="PTHR37529:SF1">
    <property type="entry name" value="TRANSPOSASE INSG FOR INSERTION SEQUENCE ELEMENT IS4-RELATED"/>
    <property type="match status" value="1"/>
</dbReference>
<proteinExistence type="predicted"/>
<dbReference type="SUPFAM" id="SSF53098">
    <property type="entry name" value="Ribonuclease H-like"/>
    <property type="match status" value="1"/>
</dbReference>
<gene>
    <name evidence="4" type="ORF">KDI_36010</name>
</gene>
<comment type="caution">
    <text evidence="4">The sequence shown here is derived from an EMBL/GenBank/DDBJ whole genome shotgun (WGS) entry which is preliminary data.</text>
</comment>
<dbReference type="InterPro" id="IPR002559">
    <property type="entry name" value="Transposase_11"/>
</dbReference>
<evidence type="ECO:0000259" key="3">
    <source>
        <dbReference type="Pfam" id="PF13006"/>
    </source>
</evidence>
<dbReference type="Gene3D" id="3.90.350.10">
    <property type="entry name" value="Transposase Inhibitor Protein From Tn5, Chain A, domain 1"/>
    <property type="match status" value="1"/>
</dbReference>
<dbReference type="Proteomes" id="UP000322530">
    <property type="component" value="Unassembled WGS sequence"/>
</dbReference>
<dbReference type="GO" id="GO:0003677">
    <property type="term" value="F:DNA binding"/>
    <property type="evidence" value="ECO:0007669"/>
    <property type="project" value="InterPro"/>
</dbReference>
<dbReference type="InterPro" id="IPR012337">
    <property type="entry name" value="RNaseH-like_sf"/>
</dbReference>
<feature type="region of interest" description="Disordered" evidence="1">
    <location>
        <begin position="448"/>
        <end position="471"/>
    </location>
</feature>
<dbReference type="GO" id="GO:0006313">
    <property type="term" value="P:DNA transposition"/>
    <property type="evidence" value="ECO:0007669"/>
    <property type="project" value="InterPro"/>
</dbReference>